<gene>
    <name evidence="2" type="ORF">CAP51_04940</name>
</gene>
<comment type="caution">
    <text evidence="2">The sequence shown here is derived from an EMBL/GenBank/DDBJ whole genome shotgun (WGS) entry which is preliminary data.</text>
</comment>
<dbReference type="Proteomes" id="UP000196536">
    <property type="component" value="Unassembled WGS sequence"/>
</dbReference>
<keyword evidence="3" id="KW-1185">Reference proteome</keyword>
<name>A0A1Z9Z3F2_9GAMM</name>
<evidence type="ECO:0000313" key="3">
    <source>
        <dbReference type="Proteomes" id="UP000196536"/>
    </source>
</evidence>
<keyword evidence="1" id="KW-0812">Transmembrane</keyword>
<dbReference type="RefSeq" id="WP_087619614.1">
    <property type="nucleotide sequence ID" value="NZ_JAKVJF010000003.1"/>
</dbReference>
<organism evidence="2 3">
    <name type="scientific">Acinetobacter populi</name>
    <dbReference type="NCBI Taxonomy" id="1582270"/>
    <lineage>
        <taxon>Bacteria</taxon>
        <taxon>Pseudomonadati</taxon>
        <taxon>Pseudomonadota</taxon>
        <taxon>Gammaproteobacteria</taxon>
        <taxon>Moraxellales</taxon>
        <taxon>Moraxellaceae</taxon>
        <taxon>Acinetobacter</taxon>
    </lineage>
</organism>
<dbReference type="EMBL" id="NEXX01000001">
    <property type="protein sequence ID" value="OUY08959.1"/>
    <property type="molecule type" value="Genomic_DNA"/>
</dbReference>
<evidence type="ECO:0000313" key="2">
    <source>
        <dbReference type="EMBL" id="OUY08959.1"/>
    </source>
</evidence>
<proteinExistence type="predicted"/>
<dbReference type="OrthoDB" id="6712598at2"/>
<evidence type="ECO:0000256" key="1">
    <source>
        <dbReference type="SAM" id="Phobius"/>
    </source>
</evidence>
<keyword evidence="1" id="KW-1133">Transmembrane helix</keyword>
<protein>
    <submittedName>
        <fullName evidence="2">Uncharacterized protein</fullName>
    </submittedName>
</protein>
<keyword evidence="1" id="KW-0472">Membrane</keyword>
<sequence length="112" mass="12619">MNYRCPKCQSTKIIPMASATGPRPQIPKSLLILVPSILLLALLLAINVVFLILDKSAGPVLNGATILVVLSCIASGFMFWRDLPNFKISMQSFMQSQKQWKCRECQHEWQNQ</sequence>
<dbReference type="AlphaFoldDB" id="A0A1Z9Z3F2"/>
<accession>A0A1Z9Z3F2</accession>
<feature type="transmembrane region" description="Helical" evidence="1">
    <location>
        <begin position="59"/>
        <end position="80"/>
    </location>
</feature>
<feature type="transmembrane region" description="Helical" evidence="1">
    <location>
        <begin position="30"/>
        <end position="53"/>
    </location>
</feature>
<reference evidence="2 3" key="1">
    <citation type="submission" date="2017-05" db="EMBL/GenBank/DDBJ databases">
        <title>Acinetobacter populi ANC 5415 (= PBJ7), whole genome shotgun sequencing project.</title>
        <authorList>
            <person name="Nemec A."/>
            <person name="Radolfova-Krizova L."/>
        </authorList>
    </citation>
    <scope>NUCLEOTIDE SEQUENCE [LARGE SCALE GENOMIC DNA]</scope>
    <source>
        <strain evidence="2 3">PBJ7</strain>
    </source>
</reference>